<dbReference type="EMBL" id="CAJNIZ010045317">
    <property type="protein sequence ID" value="CAE7716403.1"/>
    <property type="molecule type" value="Genomic_DNA"/>
</dbReference>
<dbReference type="OrthoDB" id="440553at2759"/>
<keyword evidence="4 5" id="KW-0472">Membrane</keyword>
<name>A0A812X8N7_SYMPI</name>
<keyword evidence="3 5" id="KW-1133">Transmembrane helix</keyword>
<reference evidence="6" key="1">
    <citation type="submission" date="2021-02" db="EMBL/GenBank/DDBJ databases">
        <authorList>
            <person name="Dougan E. K."/>
            <person name="Rhodes N."/>
            <person name="Thang M."/>
            <person name="Chan C."/>
        </authorList>
    </citation>
    <scope>NUCLEOTIDE SEQUENCE</scope>
</reference>
<evidence type="ECO:0000256" key="2">
    <source>
        <dbReference type="ARBA" id="ARBA00022692"/>
    </source>
</evidence>
<feature type="transmembrane region" description="Helical" evidence="5">
    <location>
        <begin position="166"/>
        <end position="189"/>
    </location>
</feature>
<evidence type="ECO:0000256" key="3">
    <source>
        <dbReference type="ARBA" id="ARBA00022989"/>
    </source>
</evidence>
<sequence length="424" mass="44538">MLGWVKDWTSWITPCVRTKPMTKLTPEMAADFLGCDPEGVAIRSMVVAHTSQVLYAICSEAINVVLPRINFELGGNLSEFARMQEGINLLQAGGGAAFGVFADRYGPKAALLAAHSAAIFSSSIFATAHSKPFLYVGCLPLVAKHGYQAAQQVATLHSSRDSRTKALGRIGTAYGLGFLAGSVLITRLADDFSPRGIAACSVALDVCTLLMVWVVYPQEQNLPQHEVVKRGLGDLLRHRHVPTLLFFKTVTTGSAGMVLGLLQQFALDPFKMSLSSAGLMTTYIGVAYLLAQAVIAPAIGSRSPRTLVAGSFVAIGCSLGSLAGLTGSSGVVYAALLGPLVISSHASNVAMNSALTLLVPKEEQGQVLGMSMATTSIGYLWAVYEHFGFPSVPLSAIAILGSATAACLLALEVWPDTKDGCGES</sequence>
<organism evidence="6 7">
    <name type="scientific">Symbiodinium pilosum</name>
    <name type="common">Dinoflagellate</name>
    <dbReference type="NCBI Taxonomy" id="2952"/>
    <lineage>
        <taxon>Eukaryota</taxon>
        <taxon>Sar</taxon>
        <taxon>Alveolata</taxon>
        <taxon>Dinophyceae</taxon>
        <taxon>Suessiales</taxon>
        <taxon>Symbiodiniaceae</taxon>
        <taxon>Symbiodinium</taxon>
    </lineage>
</organism>
<feature type="transmembrane region" description="Helical" evidence="5">
    <location>
        <begin position="277"/>
        <end position="299"/>
    </location>
</feature>
<keyword evidence="7" id="KW-1185">Reference proteome</keyword>
<dbReference type="InterPro" id="IPR001958">
    <property type="entry name" value="Tet-R_TetA/multi-R_MdtG-like"/>
</dbReference>
<feature type="transmembrane region" description="Helical" evidence="5">
    <location>
        <begin position="245"/>
        <end position="265"/>
    </location>
</feature>
<evidence type="ECO:0000313" key="7">
    <source>
        <dbReference type="Proteomes" id="UP000649617"/>
    </source>
</evidence>
<dbReference type="InterPro" id="IPR036259">
    <property type="entry name" value="MFS_trans_sf"/>
</dbReference>
<accession>A0A812X8N7</accession>
<dbReference type="Pfam" id="PF07690">
    <property type="entry name" value="MFS_1"/>
    <property type="match status" value="1"/>
</dbReference>
<dbReference type="Proteomes" id="UP000649617">
    <property type="component" value="Unassembled WGS sequence"/>
</dbReference>
<protein>
    <submittedName>
        <fullName evidence="6">Slc22a18 protein</fullName>
    </submittedName>
</protein>
<feature type="transmembrane region" description="Helical" evidence="5">
    <location>
        <begin position="195"/>
        <end position="216"/>
    </location>
</feature>
<proteinExistence type="predicted"/>
<dbReference type="Gene3D" id="1.20.1250.20">
    <property type="entry name" value="MFS general substrate transporter like domains"/>
    <property type="match status" value="1"/>
</dbReference>
<dbReference type="GO" id="GO:0022857">
    <property type="term" value="F:transmembrane transporter activity"/>
    <property type="evidence" value="ECO:0007669"/>
    <property type="project" value="InterPro"/>
</dbReference>
<dbReference type="SUPFAM" id="SSF103473">
    <property type="entry name" value="MFS general substrate transporter"/>
    <property type="match status" value="1"/>
</dbReference>
<dbReference type="InterPro" id="IPR011701">
    <property type="entry name" value="MFS"/>
</dbReference>
<keyword evidence="2 5" id="KW-0812">Transmembrane</keyword>
<gene>
    <name evidence="6" type="primary">Slc22a18</name>
    <name evidence="6" type="ORF">SPIL2461_LOCUS20357</name>
</gene>
<comment type="subcellular location">
    <subcellularLocation>
        <location evidence="1">Membrane</location>
        <topology evidence="1">Multi-pass membrane protein</topology>
    </subcellularLocation>
</comment>
<dbReference type="PANTHER" id="PTHR24002">
    <property type="entry name" value="SOLUTE CARRIER FAMILY 22 MEMBER 18"/>
    <property type="match status" value="1"/>
</dbReference>
<evidence type="ECO:0000256" key="5">
    <source>
        <dbReference type="SAM" id="Phobius"/>
    </source>
</evidence>
<dbReference type="GO" id="GO:0005635">
    <property type="term" value="C:nuclear envelope"/>
    <property type="evidence" value="ECO:0007669"/>
    <property type="project" value="TreeGrafter"/>
</dbReference>
<dbReference type="AlphaFoldDB" id="A0A812X8N7"/>
<feature type="transmembrane region" description="Helical" evidence="5">
    <location>
        <begin position="396"/>
        <end position="414"/>
    </location>
</feature>
<comment type="caution">
    <text evidence="6">The sequence shown here is derived from an EMBL/GenBank/DDBJ whole genome shotgun (WGS) entry which is preliminary data.</text>
</comment>
<evidence type="ECO:0000256" key="1">
    <source>
        <dbReference type="ARBA" id="ARBA00004141"/>
    </source>
</evidence>
<dbReference type="PRINTS" id="PR01035">
    <property type="entry name" value="TCRTETA"/>
</dbReference>
<dbReference type="GO" id="GO:0016020">
    <property type="term" value="C:membrane"/>
    <property type="evidence" value="ECO:0007669"/>
    <property type="project" value="UniProtKB-SubCell"/>
</dbReference>
<dbReference type="PANTHER" id="PTHR24002:SF3">
    <property type="entry name" value="SOLUTE CARRIER FAMILY 22 MEMBER 18"/>
    <property type="match status" value="1"/>
</dbReference>
<evidence type="ECO:0000256" key="4">
    <source>
        <dbReference type="ARBA" id="ARBA00023136"/>
    </source>
</evidence>
<evidence type="ECO:0000313" key="6">
    <source>
        <dbReference type="EMBL" id="CAE7716403.1"/>
    </source>
</evidence>
<feature type="transmembrane region" description="Helical" evidence="5">
    <location>
        <begin position="306"/>
        <end position="325"/>
    </location>
</feature>